<feature type="region of interest" description="Disordered" evidence="1">
    <location>
        <begin position="53"/>
        <end position="98"/>
    </location>
</feature>
<protein>
    <submittedName>
        <fullName evidence="2">Uncharacterized protein</fullName>
    </submittedName>
</protein>
<proteinExistence type="predicted"/>
<dbReference type="Proteomes" id="UP001331761">
    <property type="component" value="Unassembled WGS sequence"/>
</dbReference>
<comment type="caution">
    <text evidence="2">The sequence shown here is derived from an EMBL/GenBank/DDBJ whole genome shotgun (WGS) entry which is preliminary data.</text>
</comment>
<evidence type="ECO:0000313" key="2">
    <source>
        <dbReference type="EMBL" id="KAK5981359.1"/>
    </source>
</evidence>
<sequence>MTDETGVPENSEDETPAACYAVGNGTLPIGTTELEQEIKELEKLLRLEREERRRIQSEAQVFDRTRGGRTGRGEPNDITNAFGTSESAPEESSAAYTI</sequence>
<dbReference type="AlphaFoldDB" id="A0AAN8INU9"/>
<dbReference type="EMBL" id="WIXE01006366">
    <property type="protein sequence ID" value="KAK5981359.1"/>
    <property type="molecule type" value="Genomic_DNA"/>
</dbReference>
<reference evidence="2 3" key="1">
    <citation type="submission" date="2019-10" db="EMBL/GenBank/DDBJ databases">
        <title>Assembly and Annotation for the nematode Trichostrongylus colubriformis.</title>
        <authorList>
            <person name="Martin J."/>
        </authorList>
    </citation>
    <scope>NUCLEOTIDE SEQUENCE [LARGE SCALE GENOMIC DNA]</scope>
    <source>
        <strain evidence="2">G859</strain>
        <tissue evidence="2">Whole worm</tissue>
    </source>
</reference>
<feature type="compositionally biased region" description="Basic and acidic residues" evidence="1">
    <location>
        <begin position="53"/>
        <end position="75"/>
    </location>
</feature>
<feature type="compositionally biased region" description="Low complexity" evidence="1">
    <location>
        <begin position="85"/>
        <end position="98"/>
    </location>
</feature>
<evidence type="ECO:0000313" key="3">
    <source>
        <dbReference type="Proteomes" id="UP001331761"/>
    </source>
</evidence>
<organism evidence="2 3">
    <name type="scientific">Trichostrongylus colubriformis</name>
    <name type="common">Black scour worm</name>
    <dbReference type="NCBI Taxonomy" id="6319"/>
    <lineage>
        <taxon>Eukaryota</taxon>
        <taxon>Metazoa</taxon>
        <taxon>Ecdysozoa</taxon>
        <taxon>Nematoda</taxon>
        <taxon>Chromadorea</taxon>
        <taxon>Rhabditida</taxon>
        <taxon>Rhabditina</taxon>
        <taxon>Rhabditomorpha</taxon>
        <taxon>Strongyloidea</taxon>
        <taxon>Trichostrongylidae</taxon>
        <taxon>Trichostrongylus</taxon>
    </lineage>
</organism>
<gene>
    <name evidence="2" type="ORF">GCK32_011411</name>
</gene>
<evidence type="ECO:0000256" key="1">
    <source>
        <dbReference type="SAM" id="MobiDB-lite"/>
    </source>
</evidence>
<accession>A0AAN8INU9</accession>
<keyword evidence="3" id="KW-1185">Reference proteome</keyword>
<name>A0AAN8INU9_TRICO</name>